<feature type="transmembrane region" description="Helical" evidence="10">
    <location>
        <begin position="545"/>
        <end position="564"/>
    </location>
</feature>
<evidence type="ECO:0000256" key="3">
    <source>
        <dbReference type="ARBA" id="ARBA00022692"/>
    </source>
</evidence>
<feature type="transmembrane region" description="Helical" evidence="10">
    <location>
        <begin position="110"/>
        <end position="131"/>
    </location>
</feature>
<dbReference type="InterPro" id="IPR000276">
    <property type="entry name" value="GPCR_Rhodpsn"/>
</dbReference>
<feature type="region of interest" description="Disordered" evidence="9">
    <location>
        <begin position="468"/>
        <end position="488"/>
    </location>
</feature>
<dbReference type="EMBL" id="RQTK01000015">
    <property type="protein sequence ID" value="RUS91251.1"/>
    <property type="molecule type" value="Genomic_DNA"/>
</dbReference>
<evidence type="ECO:0000256" key="2">
    <source>
        <dbReference type="ARBA" id="ARBA00022475"/>
    </source>
</evidence>
<dbReference type="GO" id="GO:0005886">
    <property type="term" value="C:plasma membrane"/>
    <property type="evidence" value="ECO:0007669"/>
    <property type="project" value="UniProtKB-SubCell"/>
</dbReference>
<keyword evidence="7" id="KW-0675">Receptor</keyword>
<organism evidence="12 13">
    <name type="scientific">Elysia chlorotica</name>
    <name type="common">Eastern emerald elysia</name>
    <name type="synonym">Sea slug</name>
    <dbReference type="NCBI Taxonomy" id="188477"/>
    <lineage>
        <taxon>Eukaryota</taxon>
        <taxon>Metazoa</taxon>
        <taxon>Spiralia</taxon>
        <taxon>Lophotrochozoa</taxon>
        <taxon>Mollusca</taxon>
        <taxon>Gastropoda</taxon>
        <taxon>Heterobranchia</taxon>
        <taxon>Euthyneura</taxon>
        <taxon>Panpulmonata</taxon>
        <taxon>Sacoglossa</taxon>
        <taxon>Placobranchoidea</taxon>
        <taxon>Plakobranchidae</taxon>
        <taxon>Elysia</taxon>
    </lineage>
</organism>
<proteinExistence type="predicted"/>
<feature type="transmembrane region" description="Helical" evidence="10">
    <location>
        <begin position="501"/>
        <end position="525"/>
    </location>
</feature>
<evidence type="ECO:0000259" key="11">
    <source>
        <dbReference type="PROSITE" id="PS50262"/>
    </source>
</evidence>
<name>A0A433UBP2_ELYCH</name>
<evidence type="ECO:0000256" key="7">
    <source>
        <dbReference type="ARBA" id="ARBA00023170"/>
    </source>
</evidence>
<keyword evidence="5" id="KW-0297">G-protein coupled receptor</keyword>
<dbReference type="STRING" id="188477.A0A433UBP2"/>
<dbReference type="Proteomes" id="UP000271974">
    <property type="component" value="Unassembled WGS sequence"/>
</dbReference>
<dbReference type="CDD" id="cd00637">
    <property type="entry name" value="7tm_classA_rhodopsin-like"/>
    <property type="match status" value="1"/>
</dbReference>
<keyword evidence="4 10" id="KW-1133">Transmembrane helix</keyword>
<dbReference type="Pfam" id="PF00001">
    <property type="entry name" value="7tm_1"/>
    <property type="match status" value="1"/>
</dbReference>
<keyword evidence="2" id="KW-1003">Cell membrane</keyword>
<evidence type="ECO:0000256" key="6">
    <source>
        <dbReference type="ARBA" id="ARBA00023136"/>
    </source>
</evidence>
<dbReference type="GO" id="GO:0042277">
    <property type="term" value="F:peptide binding"/>
    <property type="evidence" value="ECO:0007669"/>
    <property type="project" value="TreeGrafter"/>
</dbReference>
<feature type="compositionally biased region" description="Low complexity" evidence="9">
    <location>
        <begin position="262"/>
        <end position="271"/>
    </location>
</feature>
<feature type="transmembrane region" description="Helical" evidence="10">
    <location>
        <begin position="193"/>
        <end position="216"/>
    </location>
</feature>
<dbReference type="SUPFAM" id="SSF81321">
    <property type="entry name" value="Family A G protein-coupled receptor-like"/>
    <property type="match status" value="2"/>
</dbReference>
<gene>
    <name evidence="12" type="ORF">EGW08_000963</name>
</gene>
<sequence length="667" mass="75221">MSRSFAALCVSSSATQTSLETNFTPTLSRHVFCIPSFNALYSIPVVVIAGLAGNLLALTVFLCSPLRRVTTSVYLAGQACTDLLFLIFLGINWLASIQIDVFALPGLCQTLVYVTYVVSFLSLWLIVALTFDLFTSIQWRCVHSRISRPSRALAITLALVIVGCGTYAFSFWLTKKVDQEHKEVLCSHNGNRSLAITGAVIDFALTLVLPFCLLIYMNGRILYVVASLTKRGSSSASRKPRGRLMRSRSRSRSRAVGRVKGRGSVSSVSGSEFGHVTSRQSPRTSQMIIQPSITVGSEISSRKRVSFEDERRVSLVFKEDAIRFDEENGNLIALGKIVVVEDNIKTSSDKMRSSVPLRIPGRENLRPGRSALRGGRKSSDEAIRKYAGYPIRRLSVEVPLRYPSHVPVSSQDESFNKYKHISDIHITSKRKQKSVCSKYPTKNWQEGASKMIKSARCQQSIQLQGSIHPRPKQFTTKKKRRPSSRKKHNPLTKLQYRCFRMVLSVCIVFLCLNVPSHTIRLQSLIQSLLDSEYRPTALEYQLQQFLQFIYYLNFVVNVFIYSACAKNFRMACLKLPWHISETARHICGGVWCLFRKDRSKLCLQENPKETVKENSRHVEICLHDIHLSDMPPPKIKPVCPPCLIVVDMQDRWKQHTLAPPDASIHSS</sequence>
<evidence type="ECO:0000256" key="8">
    <source>
        <dbReference type="ARBA" id="ARBA00023224"/>
    </source>
</evidence>
<comment type="subcellular location">
    <subcellularLocation>
        <location evidence="1">Cell membrane</location>
        <topology evidence="1">Multi-pass membrane protein</topology>
    </subcellularLocation>
</comment>
<dbReference type="PANTHER" id="PTHR24229:SF40">
    <property type="entry name" value="ALLATOSTATIN C RECEPTOR 1-RELATED"/>
    <property type="match status" value="1"/>
</dbReference>
<dbReference type="GO" id="GO:0043005">
    <property type="term" value="C:neuron projection"/>
    <property type="evidence" value="ECO:0007669"/>
    <property type="project" value="TreeGrafter"/>
</dbReference>
<feature type="compositionally biased region" description="Basic residues" evidence="9">
    <location>
        <begin position="469"/>
        <end position="488"/>
    </location>
</feature>
<evidence type="ECO:0000313" key="13">
    <source>
        <dbReference type="Proteomes" id="UP000271974"/>
    </source>
</evidence>
<feature type="compositionally biased region" description="Basic residues" evidence="9">
    <location>
        <begin position="238"/>
        <end position="261"/>
    </location>
</feature>
<protein>
    <recommendedName>
        <fullName evidence="11">G-protein coupled receptors family 1 profile domain-containing protein</fullName>
    </recommendedName>
</protein>
<dbReference type="AlphaFoldDB" id="A0A433UBP2"/>
<evidence type="ECO:0000256" key="1">
    <source>
        <dbReference type="ARBA" id="ARBA00004651"/>
    </source>
</evidence>
<dbReference type="Gene3D" id="1.20.1070.10">
    <property type="entry name" value="Rhodopsin 7-helix transmembrane proteins"/>
    <property type="match status" value="2"/>
</dbReference>
<evidence type="ECO:0000256" key="9">
    <source>
        <dbReference type="SAM" id="MobiDB-lite"/>
    </source>
</evidence>
<feature type="transmembrane region" description="Helical" evidence="10">
    <location>
        <begin position="83"/>
        <end position="104"/>
    </location>
</feature>
<dbReference type="InterPro" id="IPR017452">
    <property type="entry name" value="GPCR_Rhodpsn_7TM"/>
</dbReference>
<feature type="region of interest" description="Disordered" evidence="9">
    <location>
        <begin position="233"/>
        <end position="284"/>
    </location>
</feature>
<accession>A0A433UBP2</accession>
<dbReference type="PROSITE" id="PS50262">
    <property type="entry name" value="G_PROTEIN_RECEP_F1_2"/>
    <property type="match status" value="1"/>
</dbReference>
<dbReference type="PANTHER" id="PTHR24229">
    <property type="entry name" value="NEUROPEPTIDES RECEPTOR"/>
    <property type="match status" value="1"/>
</dbReference>
<evidence type="ECO:0000256" key="10">
    <source>
        <dbReference type="SAM" id="Phobius"/>
    </source>
</evidence>
<keyword evidence="3 10" id="KW-0812">Transmembrane</keyword>
<comment type="caution">
    <text evidence="12">The sequence shown here is derived from an EMBL/GenBank/DDBJ whole genome shotgun (WGS) entry which is preliminary data.</text>
</comment>
<keyword evidence="8" id="KW-0807">Transducer</keyword>
<dbReference type="GO" id="GO:0004930">
    <property type="term" value="F:G protein-coupled receptor activity"/>
    <property type="evidence" value="ECO:0007669"/>
    <property type="project" value="UniProtKB-KW"/>
</dbReference>
<feature type="transmembrane region" description="Helical" evidence="10">
    <location>
        <begin position="152"/>
        <end position="173"/>
    </location>
</feature>
<reference evidence="12 13" key="1">
    <citation type="submission" date="2019-01" db="EMBL/GenBank/DDBJ databases">
        <title>A draft genome assembly of the solar-powered sea slug Elysia chlorotica.</title>
        <authorList>
            <person name="Cai H."/>
            <person name="Li Q."/>
            <person name="Fang X."/>
            <person name="Li J."/>
            <person name="Curtis N.E."/>
            <person name="Altenburger A."/>
            <person name="Shibata T."/>
            <person name="Feng M."/>
            <person name="Maeda T."/>
            <person name="Schwartz J.A."/>
            <person name="Shigenobu S."/>
            <person name="Lundholm N."/>
            <person name="Nishiyama T."/>
            <person name="Yang H."/>
            <person name="Hasebe M."/>
            <person name="Li S."/>
            <person name="Pierce S.K."/>
            <person name="Wang J."/>
        </authorList>
    </citation>
    <scope>NUCLEOTIDE SEQUENCE [LARGE SCALE GENOMIC DNA]</scope>
    <source>
        <strain evidence="12">EC2010</strain>
        <tissue evidence="12">Whole organism of an adult</tissue>
    </source>
</reference>
<evidence type="ECO:0000256" key="5">
    <source>
        <dbReference type="ARBA" id="ARBA00023040"/>
    </source>
</evidence>
<keyword evidence="13" id="KW-1185">Reference proteome</keyword>
<dbReference type="PRINTS" id="PR00237">
    <property type="entry name" value="GPCRRHODOPSN"/>
</dbReference>
<evidence type="ECO:0000256" key="4">
    <source>
        <dbReference type="ARBA" id="ARBA00022989"/>
    </source>
</evidence>
<dbReference type="OrthoDB" id="6155320at2759"/>
<feature type="transmembrane region" description="Helical" evidence="10">
    <location>
        <begin position="40"/>
        <end position="62"/>
    </location>
</feature>
<evidence type="ECO:0000313" key="12">
    <source>
        <dbReference type="EMBL" id="RUS91251.1"/>
    </source>
</evidence>
<feature type="domain" description="G-protein coupled receptors family 1 profile" evidence="11">
    <location>
        <begin position="53"/>
        <end position="561"/>
    </location>
</feature>
<keyword evidence="6 10" id="KW-0472">Membrane</keyword>